<dbReference type="CDD" id="cd00165">
    <property type="entry name" value="S4"/>
    <property type="match status" value="1"/>
</dbReference>
<dbReference type="InterPro" id="IPR036986">
    <property type="entry name" value="S4_RNA-bd_sf"/>
</dbReference>
<dbReference type="InterPro" id="IPR050188">
    <property type="entry name" value="RluA_PseudoU_synthase"/>
</dbReference>
<dbReference type="PANTHER" id="PTHR21600:SF44">
    <property type="entry name" value="RIBOSOMAL LARGE SUBUNIT PSEUDOURIDINE SYNTHASE D"/>
    <property type="match status" value="1"/>
</dbReference>
<evidence type="ECO:0000256" key="3">
    <source>
        <dbReference type="ARBA" id="ARBA00023235"/>
    </source>
</evidence>
<comment type="similarity">
    <text evidence="2 6">Belongs to the pseudouridine synthase RluA family.</text>
</comment>
<dbReference type="Gene3D" id="3.10.290.10">
    <property type="entry name" value="RNA-binding S4 domain"/>
    <property type="match status" value="1"/>
</dbReference>
<keyword evidence="3 6" id="KW-0413">Isomerase</keyword>
<dbReference type="NCBIfam" id="TIGR00005">
    <property type="entry name" value="rluA_subfam"/>
    <property type="match status" value="1"/>
</dbReference>
<dbReference type="InterPro" id="IPR020103">
    <property type="entry name" value="PsdUridine_synth_cat_dom_sf"/>
</dbReference>
<dbReference type="GO" id="GO:0003723">
    <property type="term" value="F:RNA binding"/>
    <property type="evidence" value="ECO:0007669"/>
    <property type="project" value="UniProtKB-KW"/>
</dbReference>
<dbReference type="InterPro" id="IPR006145">
    <property type="entry name" value="PsdUridine_synth_RsuA/RluA"/>
</dbReference>
<dbReference type="Proteomes" id="UP000476338">
    <property type="component" value="Unassembled WGS sequence"/>
</dbReference>
<dbReference type="Pfam" id="PF00849">
    <property type="entry name" value="PseudoU_synth_2"/>
    <property type="match status" value="1"/>
</dbReference>
<evidence type="ECO:0000259" key="7">
    <source>
        <dbReference type="SMART" id="SM00363"/>
    </source>
</evidence>
<comment type="catalytic activity">
    <reaction evidence="1 6">
        <text>a uridine in RNA = a pseudouridine in RNA</text>
        <dbReference type="Rhea" id="RHEA:48348"/>
        <dbReference type="Rhea" id="RHEA-COMP:12068"/>
        <dbReference type="Rhea" id="RHEA-COMP:12069"/>
        <dbReference type="ChEBI" id="CHEBI:65314"/>
        <dbReference type="ChEBI" id="CHEBI:65315"/>
    </reaction>
</comment>
<evidence type="ECO:0000256" key="1">
    <source>
        <dbReference type="ARBA" id="ARBA00000073"/>
    </source>
</evidence>
<dbReference type="InterPro" id="IPR006224">
    <property type="entry name" value="PsdUridine_synth_RluA-like_CS"/>
</dbReference>
<name>A0A6L5WJS3_9BACT</name>
<feature type="domain" description="RNA-binding S4" evidence="7">
    <location>
        <begin position="10"/>
        <end position="67"/>
    </location>
</feature>
<feature type="active site" evidence="4">
    <location>
        <position position="137"/>
    </location>
</feature>
<dbReference type="GO" id="GO:0000455">
    <property type="term" value="P:enzyme-directed rRNA pseudouridine synthesis"/>
    <property type="evidence" value="ECO:0007669"/>
    <property type="project" value="TreeGrafter"/>
</dbReference>
<dbReference type="InterPro" id="IPR006225">
    <property type="entry name" value="PsdUridine_synth_RluC/D"/>
</dbReference>
<dbReference type="EC" id="5.4.99.-" evidence="6"/>
<organism evidence="8 9">
    <name type="scientific">Campylobacter portucalensis</name>
    <dbReference type="NCBI Taxonomy" id="2608384"/>
    <lineage>
        <taxon>Bacteria</taxon>
        <taxon>Pseudomonadati</taxon>
        <taxon>Campylobacterota</taxon>
        <taxon>Epsilonproteobacteria</taxon>
        <taxon>Campylobacterales</taxon>
        <taxon>Campylobacteraceae</taxon>
        <taxon>Campylobacter</taxon>
    </lineage>
</organism>
<dbReference type="CDD" id="cd02869">
    <property type="entry name" value="PseudoU_synth_RluA_like"/>
    <property type="match status" value="1"/>
</dbReference>
<evidence type="ECO:0000313" key="8">
    <source>
        <dbReference type="EMBL" id="MSN96497.1"/>
    </source>
</evidence>
<evidence type="ECO:0000313" key="9">
    <source>
        <dbReference type="Proteomes" id="UP000476338"/>
    </source>
</evidence>
<dbReference type="RefSeq" id="WP_154570767.1">
    <property type="nucleotide sequence ID" value="NZ_VWSJ01000015.1"/>
</dbReference>
<comment type="function">
    <text evidence="6">Responsible for synthesis of pseudouridine from uracil.</text>
</comment>
<dbReference type="PROSITE" id="PS50889">
    <property type="entry name" value="S4"/>
    <property type="match status" value="1"/>
</dbReference>
<dbReference type="InterPro" id="IPR002942">
    <property type="entry name" value="S4_RNA-bd"/>
</dbReference>
<dbReference type="SMART" id="SM00363">
    <property type="entry name" value="S4"/>
    <property type="match status" value="1"/>
</dbReference>
<dbReference type="AlphaFoldDB" id="A0A6L5WJS3"/>
<accession>A0A6L5WJS3</accession>
<keyword evidence="5" id="KW-0694">RNA-binding</keyword>
<dbReference type="EMBL" id="VWSJ01000015">
    <property type="protein sequence ID" value="MSN96497.1"/>
    <property type="molecule type" value="Genomic_DNA"/>
</dbReference>
<proteinExistence type="inferred from homology"/>
<evidence type="ECO:0000256" key="5">
    <source>
        <dbReference type="PROSITE-ProRule" id="PRU00182"/>
    </source>
</evidence>
<dbReference type="PANTHER" id="PTHR21600">
    <property type="entry name" value="MITOCHONDRIAL RNA PSEUDOURIDINE SYNTHASE"/>
    <property type="match status" value="1"/>
</dbReference>
<evidence type="ECO:0000256" key="2">
    <source>
        <dbReference type="ARBA" id="ARBA00010876"/>
    </source>
</evidence>
<dbReference type="Gene3D" id="3.30.2350.10">
    <property type="entry name" value="Pseudouridine synthase"/>
    <property type="match status" value="1"/>
</dbReference>
<protein>
    <recommendedName>
        <fullName evidence="6">Pseudouridine synthase</fullName>
        <ecNumber evidence="6">5.4.99.-</ecNumber>
    </recommendedName>
</protein>
<dbReference type="GO" id="GO:0120159">
    <property type="term" value="F:rRNA pseudouridine synthase activity"/>
    <property type="evidence" value="ECO:0007669"/>
    <property type="project" value="UniProtKB-ARBA"/>
</dbReference>
<evidence type="ECO:0000256" key="4">
    <source>
        <dbReference type="PIRSR" id="PIRSR606225-1"/>
    </source>
</evidence>
<dbReference type="SUPFAM" id="SSF55120">
    <property type="entry name" value="Pseudouridine synthase"/>
    <property type="match status" value="1"/>
</dbReference>
<dbReference type="SUPFAM" id="SSF55174">
    <property type="entry name" value="Alpha-L RNA-binding motif"/>
    <property type="match status" value="1"/>
</dbReference>
<reference evidence="8 9" key="2">
    <citation type="submission" date="2020-03" db="EMBL/GenBank/DDBJ databases">
        <title>Campylobacter portucalensis sp. nov., a new species of Campylobacter isolated from the reproductive tract of bulls.</title>
        <authorList>
            <person name="Silva M.F."/>
            <person name="Pereira G."/>
            <person name="Carneiro C."/>
            <person name="Hemphill A."/>
            <person name="Mateus L."/>
            <person name="Lopes-Da-Costa L."/>
            <person name="Silva E."/>
        </authorList>
    </citation>
    <scope>NUCLEOTIDE SEQUENCE [LARGE SCALE GENOMIC DNA]</scope>
    <source>
        <strain evidence="8 9">FMV-PI01</strain>
    </source>
</reference>
<reference evidence="8 9" key="1">
    <citation type="submission" date="2019-09" db="EMBL/GenBank/DDBJ databases">
        <authorList>
            <person name="Silva M."/>
            <person name="Pereira G."/>
            <person name="Lopes-Da-Costa L."/>
            <person name="Silva E."/>
        </authorList>
    </citation>
    <scope>NUCLEOTIDE SEQUENCE [LARGE SCALE GENOMIC DNA]</scope>
    <source>
        <strain evidence="8 9">FMV-PI01</strain>
    </source>
</reference>
<dbReference type="PROSITE" id="PS01129">
    <property type="entry name" value="PSI_RLU"/>
    <property type="match status" value="1"/>
</dbReference>
<comment type="caution">
    <text evidence="8">The sequence shown here is derived from an EMBL/GenBank/DDBJ whole genome shotgun (WGS) entry which is preliminary data.</text>
</comment>
<gene>
    <name evidence="8" type="ORF">F1B92_04830</name>
</gene>
<evidence type="ECO:0000256" key="6">
    <source>
        <dbReference type="RuleBase" id="RU362028"/>
    </source>
</evidence>
<sequence>MDEICVKSSKRLDQILSQELKISRNLATNLIKSGFVFLGDEAVIKPSFNAKNGDLIKIKTQIEQNLNFDLNFDIKVVYEDDEILVLNKPPNLATHGAKSLKEASLVDWLLDKNYKLSNVDSLGSDGIYRPGIVHRLDKGTSGAILVAKTDKSHINLKNQLLNRSMGRIYLTFLDLNLKQNLVVNRAIARNPKNRLKKIVSKDGRVAKTAFLKIDDELNLVAAKLFTGRTHQIRVHLLSLNRHILGDFLYGFKSANDKITHVMLHAYILYFFHPLSGEKIFLKADLYDDFLNLIDNSKNKEKIYEKILPNTLYNDFNSVDKWLCYN</sequence>
<keyword evidence="9" id="KW-1185">Reference proteome</keyword>